<evidence type="ECO:0000313" key="6">
    <source>
        <dbReference type="Proteomes" id="UP000310506"/>
    </source>
</evidence>
<organism evidence="5 6">
    <name type="scientific">Vagococcus silagei</name>
    <dbReference type="NCBI Taxonomy" id="2508885"/>
    <lineage>
        <taxon>Bacteria</taxon>
        <taxon>Bacillati</taxon>
        <taxon>Bacillota</taxon>
        <taxon>Bacilli</taxon>
        <taxon>Lactobacillales</taxon>
        <taxon>Enterococcaceae</taxon>
        <taxon>Vagococcus</taxon>
    </lineage>
</organism>
<dbReference type="Pfam" id="PF22435">
    <property type="entry name" value="MRM3-like_sub_bind"/>
    <property type="match status" value="1"/>
</dbReference>
<dbReference type="RefSeq" id="WP_136136741.1">
    <property type="nucleotide sequence ID" value="NZ_SDGV01000014.1"/>
</dbReference>
<keyword evidence="3 5" id="KW-0808">Transferase</keyword>
<dbReference type="EMBL" id="SDGV01000014">
    <property type="protein sequence ID" value="THB61277.1"/>
    <property type="molecule type" value="Genomic_DNA"/>
</dbReference>
<gene>
    <name evidence="5" type="ORF">ESZ54_05890</name>
</gene>
<comment type="similarity">
    <text evidence="1">Belongs to the class IV-like SAM-binding methyltransferase superfamily. RNA methyltransferase TrmH family.</text>
</comment>
<dbReference type="GO" id="GO:0006396">
    <property type="term" value="P:RNA processing"/>
    <property type="evidence" value="ECO:0007669"/>
    <property type="project" value="InterPro"/>
</dbReference>
<dbReference type="InterPro" id="IPR029064">
    <property type="entry name" value="Ribosomal_eL30-like_sf"/>
</dbReference>
<dbReference type="GO" id="GO:0003723">
    <property type="term" value="F:RNA binding"/>
    <property type="evidence" value="ECO:0007669"/>
    <property type="project" value="InterPro"/>
</dbReference>
<feature type="domain" description="RNA 2-O ribose methyltransferase substrate binding" evidence="4">
    <location>
        <begin position="31"/>
        <end position="103"/>
    </location>
</feature>
<protein>
    <submittedName>
        <fullName evidence="5">RNA methyltransferase</fullName>
    </submittedName>
</protein>
<dbReference type="Pfam" id="PF00588">
    <property type="entry name" value="SpoU_methylase"/>
    <property type="match status" value="1"/>
</dbReference>
<dbReference type="SUPFAM" id="SSF75217">
    <property type="entry name" value="alpha/beta knot"/>
    <property type="match status" value="1"/>
</dbReference>
<proteinExistence type="inferred from homology"/>
<dbReference type="CDD" id="cd18095">
    <property type="entry name" value="SpoU-like_rRNA-MTase"/>
    <property type="match status" value="1"/>
</dbReference>
<evidence type="ECO:0000313" key="5">
    <source>
        <dbReference type="EMBL" id="THB61277.1"/>
    </source>
</evidence>
<dbReference type="AlphaFoldDB" id="A0A4S3B4Q9"/>
<dbReference type="PANTHER" id="PTHR43191:SF2">
    <property type="entry name" value="RRNA METHYLTRANSFERASE 3, MITOCHONDRIAL"/>
    <property type="match status" value="1"/>
</dbReference>
<evidence type="ECO:0000256" key="1">
    <source>
        <dbReference type="ARBA" id="ARBA00007228"/>
    </source>
</evidence>
<dbReference type="GO" id="GO:0005737">
    <property type="term" value="C:cytoplasm"/>
    <property type="evidence" value="ECO:0007669"/>
    <property type="project" value="UniProtKB-ARBA"/>
</dbReference>
<evidence type="ECO:0000259" key="4">
    <source>
        <dbReference type="SMART" id="SM00967"/>
    </source>
</evidence>
<dbReference type="InterPro" id="IPR051259">
    <property type="entry name" value="rRNA_Methyltransferase"/>
</dbReference>
<dbReference type="InterPro" id="IPR053888">
    <property type="entry name" value="MRM3-like_sub_bind"/>
</dbReference>
<dbReference type="InterPro" id="IPR029026">
    <property type="entry name" value="tRNA_m1G_MTases_N"/>
</dbReference>
<keyword evidence="2 5" id="KW-0489">Methyltransferase</keyword>
<dbReference type="Proteomes" id="UP000310506">
    <property type="component" value="Unassembled WGS sequence"/>
</dbReference>
<dbReference type="InterPro" id="IPR029028">
    <property type="entry name" value="Alpha/beta_knot_MTases"/>
</dbReference>
<accession>A0A4S3B4Q9</accession>
<name>A0A4S3B4Q9_9ENTE</name>
<sequence length="253" mass="28139">MEYITSAKNQLVKNIKKLAKKKYRDELNQYVLEGEHLVEEALKGGADFVYLLTTDGGLIAYRELIQHVDEDKIRVLASHVFEGISEIPTPQKIMAVVKKQNLNSQNQSYRKILILDNVQDPGNVGTMIRTADAAGFSHVILGLGCADIYQGKVLRAMQGSQYHIAIEEHNLLTFIPEQQTNKMKIYGTELNKDAFDYRHIEMSDSFGIILGNEGQGVSKEVLALTDANLYIPILGQAESLNVAIAAGILMFSL</sequence>
<dbReference type="Gene3D" id="3.30.1330.30">
    <property type="match status" value="1"/>
</dbReference>
<dbReference type="InterPro" id="IPR013123">
    <property type="entry name" value="SpoU_subst-bd"/>
</dbReference>
<dbReference type="SMART" id="SM00967">
    <property type="entry name" value="SpoU_sub_bind"/>
    <property type="match status" value="1"/>
</dbReference>
<dbReference type="Gene3D" id="3.40.1280.10">
    <property type="match status" value="1"/>
</dbReference>
<dbReference type="InterPro" id="IPR001537">
    <property type="entry name" value="SpoU_MeTrfase"/>
</dbReference>
<comment type="caution">
    <text evidence="5">The sequence shown here is derived from an EMBL/GenBank/DDBJ whole genome shotgun (WGS) entry which is preliminary data.</text>
</comment>
<dbReference type="PANTHER" id="PTHR43191">
    <property type="entry name" value="RRNA METHYLTRANSFERASE 3"/>
    <property type="match status" value="1"/>
</dbReference>
<dbReference type="GO" id="GO:0032259">
    <property type="term" value="P:methylation"/>
    <property type="evidence" value="ECO:0007669"/>
    <property type="project" value="UniProtKB-KW"/>
</dbReference>
<dbReference type="OrthoDB" id="9785673at2"/>
<evidence type="ECO:0000256" key="2">
    <source>
        <dbReference type="ARBA" id="ARBA00022603"/>
    </source>
</evidence>
<reference evidence="5 6" key="1">
    <citation type="submission" date="2019-01" db="EMBL/GenBank/DDBJ databases">
        <title>Vagococcus silagei sp. nov. isolated from brewer's grain.</title>
        <authorList>
            <person name="Guu J.-R."/>
        </authorList>
    </citation>
    <scope>NUCLEOTIDE SEQUENCE [LARGE SCALE GENOMIC DNA]</scope>
    <source>
        <strain evidence="5 6">2B-2</strain>
    </source>
</reference>
<evidence type="ECO:0000256" key="3">
    <source>
        <dbReference type="ARBA" id="ARBA00022679"/>
    </source>
</evidence>
<dbReference type="GO" id="GO:0008173">
    <property type="term" value="F:RNA methyltransferase activity"/>
    <property type="evidence" value="ECO:0007669"/>
    <property type="project" value="InterPro"/>
</dbReference>
<keyword evidence="6" id="KW-1185">Reference proteome</keyword>
<dbReference type="SUPFAM" id="SSF55315">
    <property type="entry name" value="L30e-like"/>
    <property type="match status" value="1"/>
</dbReference>